<evidence type="ECO:0000256" key="7">
    <source>
        <dbReference type="ARBA" id="ARBA00023324"/>
    </source>
</evidence>
<dbReference type="PRINTS" id="PR00067">
    <property type="entry name" value="CATALASE"/>
</dbReference>
<dbReference type="PANTHER" id="PTHR11465:SF13">
    <property type="entry name" value="CATALASE (EUROFUNG)"/>
    <property type="match status" value="1"/>
</dbReference>
<feature type="domain" description="Catalase core" evidence="10">
    <location>
        <begin position="42"/>
        <end position="411"/>
    </location>
</feature>
<evidence type="ECO:0000313" key="12">
    <source>
        <dbReference type="RefSeq" id="XP_023945967.2"/>
    </source>
</evidence>
<dbReference type="RefSeq" id="XP_023945967.2">
    <property type="nucleotide sequence ID" value="XM_024090199.2"/>
</dbReference>
<dbReference type="KEGG" id="bany:112051522"/>
<dbReference type="Pfam" id="PF06628">
    <property type="entry name" value="Catalase-rel"/>
    <property type="match status" value="1"/>
</dbReference>
<dbReference type="GeneID" id="112051522"/>
<dbReference type="SUPFAM" id="SSF56634">
    <property type="entry name" value="Heme-dependent catalase-like"/>
    <property type="match status" value="1"/>
</dbReference>
<dbReference type="SMART" id="SM01060">
    <property type="entry name" value="Catalase"/>
    <property type="match status" value="1"/>
</dbReference>
<dbReference type="InterPro" id="IPR011614">
    <property type="entry name" value="Catalase_core"/>
</dbReference>
<evidence type="ECO:0000256" key="8">
    <source>
        <dbReference type="PIRSR" id="PIRSR038928-2"/>
    </source>
</evidence>
<dbReference type="GO" id="GO:0004096">
    <property type="term" value="F:catalase activity"/>
    <property type="evidence" value="ECO:0007669"/>
    <property type="project" value="UniProtKB-EC"/>
</dbReference>
<reference evidence="12" key="1">
    <citation type="submission" date="2025-08" db="UniProtKB">
        <authorList>
            <consortium name="RefSeq"/>
        </authorList>
    </citation>
    <scope>IDENTIFICATION</scope>
</reference>
<feature type="chain" id="PRO_5047196828" evidence="9">
    <location>
        <begin position="16"/>
        <end position="487"/>
    </location>
</feature>
<evidence type="ECO:0000259" key="10">
    <source>
        <dbReference type="SMART" id="SM01060"/>
    </source>
</evidence>
<dbReference type="GO" id="GO:0042542">
    <property type="term" value="P:response to hydrogen peroxide"/>
    <property type="evidence" value="ECO:0007669"/>
    <property type="project" value="TreeGrafter"/>
</dbReference>
<dbReference type="GO" id="GO:0020037">
    <property type="term" value="F:heme binding"/>
    <property type="evidence" value="ECO:0007669"/>
    <property type="project" value="InterPro"/>
</dbReference>
<dbReference type="InterPro" id="IPR020835">
    <property type="entry name" value="Catalase_sf"/>
</dbReference>
<keyword evidence="6 8" id="KW-0408">Iron</keyword>
<evidence type="ECO:0000313" key="11">
    <source>
        <dbReference type="Proteomes" id="UP001652582"/>
    </source>
</evidence>
<keyword evidence="3 8" id="KW-0349">Heme</keyword>
<evidence type="ECO:0000256" key="1">
    <source>
        <dbReference type="ARBA" id="ARBA00005329"/>
    </source>
</evidence>
<dbReference type="PANTHER" id="PTHR11465">
    <property type="entry name" value="CATALASE"/>
    <property type="match status" value="1"/>
</dbReference>
<dbReference type="PIRSF" id="PIRSF038928">
    <property type="entry name" value="Catalase_clade1-3"/>
    <property type="match status" value="1"/>
</dbReference>
<proteinExistence type="inferred from homology"/>
<dbReference type="InterPro" id="IPR024711">
    <property type="entry name" value="Catalase_clade1/3"/>
</dbReference>
<keyword evidence="9" id="KW-0732">Signal</keyword>
<evidence type="ECO:0000256" key="4">
    <source>
        <dbReference type="ARBA" id="ARBA00022723"/>
    </source>
</evidence>
<protein>
    <submittedName>
        <fullName evidence="12">Peroxisomal catalase 1-like</fullName>
    </submittedName>
</protein>
<dbReference type="PROSITE" id="PS51402">
    <property type="entry name" value="CATALASE_3"/>
    <property type="match status" value="1"/>
</dbReference>
<keyword evidence="5" id="KW-0560">Oxidoreductase</keyword>
<accession>A0A6J1NLV0</accession>
<dbReference type="GO" id="GO:0046872">
    <property type="term" value="F:metal ion binding"/>
    <property type="evidence" value="ECO:0007669"/>
    <property type="project" value="UniProtKB-KW"/>
</dbReference>
<comment type="similarity">
    <text evidence="1">Belongs to the catalase family.</text>
</comment>
<evidence type="ECO:0000256" key="2">
    <source>
        <dbReference type="ARBA" id="ARBA00022559"/>
    </source>
</evidence>
<keyword evidence="11" id="KW-1185">Reference proteome</keyword>
<feature type="binding site" description="axial binding residue" evidence="8">
    <location>
        <position position="369"/>
    </location>
    <ligand>
        <name>heme</name>
        <dbReference type="ChEBI" id="CHEBI:30413"/>
    </ligand>
    <ligandPart>
        <name>Fe</name>
        <dbReference type="ChEBI" id="CHEBI:18248"/>
    </ligandPart>
</feature>
<comment type="cofactor">
    <cofactor evidence="8">
        <name>heme</name>
        <dbReference type="ChEBI" id="CHEBI:30413"/>
    </cofactor>
</comment>
<evidence type="ECO:0000256" key="6">
    <source>
        <dbReference type="ARBA" id="ARBA00023004"/>
    </source>
</evidence>
<dbReference type="GO" id="GO:0042744">
    <property type="term" value="P:hydrogen peroxide catabolic process"/>
    <property type="evidence" value="ECO:0007669"/>
    <property type="project" value="UniProtKB-KW"/>
</dbReference>
<evidence type="ECO:0000256" key="3">
    <source>
        <dbReference type="ARBA" id="ARBA00022617"/>
    </source>
</evidence>
<dbReference type="InterPro" id="IPR010582">
    <property type="entry name" value="Catalase_immune_responsive"/>
</dbReference>
<organism evidence="11 12">
    <name type="scientific">Bicyclus anynana</name>
    <name type="common">Squinting bush brown butterfly</name>
    <dbReference type="NCBI Taxonomy" id="110368"/>
    <lineage>
        <taxon>Eukaryota</taxon>
        <taxon>Metazoa</taxon>
        <taxon>Ecdysozoa</taxon>
        <taxon>Arthropoda</taxon>
        <taxon>Hexapoda</taxon>
        <taxon>Insecta</taxon>
        <taxon>Pterygota</taxon>
        <taxon>Neoptera</taxon>
        <taxon>Endopterygota</taxon>
        <taxon>Lepidoptera</taxon>
        <taxon>Glossata</taxon>
        <taxon>Ditrysia</taxon>
        <taxon>Papilionoidea</taxon>
        <taxon>Nymphalidae</taxon>
        <taxon>Satyrinae</taxon>
        <taxon>Satyrini</taxon>
        <taxon>Mycalesina</taxon>
        <taxon>Bicyclus</taxon>
    </lineage>
</organism>
<sequence>MLAFWILLALSVVVGEETPYHPAVDQALLCEIRKKSPEGVMSISSGAPVSIEHATTTLNMPLIHNHFFMDVMTNQVRERPIDRTVHPKGTGAFGYFEVTHDISDVCRAKLFNEIGKRTPVAVRISPATAERGASELARGVRGFAIKFYTEDGILDFPGLNLDKFFSREPTQFVKFAHSLRRDPAVYIHNPLKLLDTILQVPESLNMLIDMFGDRGIPKSYRHISHHNIHTMQVENAYGDTSFIRFHCLPDEGHQFLTDAEIAEINLADPDYYTRDLHDSIKKGDFPNWTCYVQIATEEDAKRLGFRLFDVTRKLPEDEFPLYPVGKMVLNRNPKNVFAEVEQLAFCPGNLVDGINGGPDRVFQARRFSYNDAHLYRLGPHVKEIPVNCPFQGRNVNPDSVNSEPVSWKPQQKGLLKVVPEDISNFDQARDTYENMSEGEKTRLHGSLIGLLTPASPSVRNGMIELFEAIHPDLGGTLAERFNSTMTR</sequence>
<dbReference type="Proteomes" id="UP001652582">
    <property type="component" value="Chromosome 10"/>
</dbReference>
<keyword evidence="7" id="KW-0376">Hydrogen peroxide</keyword>
<dbReference type="OrthoDB" id="6880011at2759"/>
<feature type="signal peptide" evidence="9">
    <location>
        <begin position="1"/>
        <end position="15"/>
    </location>
</feature>
<evidence type="ECO:0000256" key="5">
    <source>
        <dbReference type="ARBA" id="ARBA00023002"/>
    </source>
</evidence>
<dbReference type="Pfam" id="PF00199">
    <property type="entry name" value="Catalase"/>
    <property type="match status" value="1"/>
</dbReference>
<dbReference type="Gene3D" id="2.40.180.10">
    <property type="entry name" value="Catalase core domain"/>
    <property type="match status" value="1"/>
</dbReference>
<name>A0A6J1NLV0_BICAN</name>
<keyword evidence="4 8" id="KW-0479">Metal-binding</keyword>
<dbReference type="GO" id="GO:0005777">
    <property type="term" value="C:peroxisome"/>
    <property type="evidence" value="ECO:0007669"/>
    <property type="project" value="TreeGrafter"/>
</dbReference>
<keyword evidence="2" id="KW-0575">Peroxidase</keyword>
<dbReference type="AlphaFoldDB" id="A0A6J1NLV0"/>
<gene>
    <name evidence="12" type="primary">LOC112051522</name>
</gene>
<dbReference type="GO" id="GO:0005739">
    <property type="term" value="C:mitochondrion"/>
    <property type="evidence" value="ECO:0007669"/>
    <property type="project" value="TreeGrafter"/>
</dbReference>
<evidence type="ECO:0000256" key="9">
    <source>
        <dbReference type="SAM" id="SignalP"/>
    </source>
</evidence>
<dbReference type="InterPro" id="IPR018028">
    <property type="entry name" value="Catalase"/>
</dbReference>